<evidence type="ECO:0000313" key="2">
    <source>
        <dbReference type="EMBL" id="MBO1269804.1"/>
    </source>
</evidence>
<keyword evidence="3" id="KW-1185">Reference proteome</keyword>
<dbReference type="RefSeq" id="WP_207617726.1">
    <property type="nucleotide sequence ID" value="NZ_JAFNLL010000059.1"/>
</dbReference>
<accession>A0A939KLC6</accession>
<evidence type="ECO:0000313" key="3">
    <source>
        <dbReference type="Proteomes" id="UP000664164"/>
    </source>
</evidence>
<organism evidence="2 3">
    <name type="scientific">Arthrobacter cavernae</name>
    <dbReference type="NCBI Taxonomy" id="2817681"/>
    <lineage>
        <taxon>Bacteria</taxon>
        <taxon>Bacillati</taxon>
        <taxon>Actinomycetota</taxon>
        <taxon>Actinomycetes</taxon>
        <taxon>Micrococcales</taxon>
        <taxon>Micrococcaceae</taxon>
        <taxon>Arthrobacter</taxon>
    </lineage>
</organism>
<sequence>MTHSPAAQQYREKQAGDLQIGDHVFPPGDGQAEEISRIETIHDDFGVPALLMVTTVDGGLLRISVSSSVPVGSTPASDALSPLLPHPTDALSPLLPFPGNALSDLAGAADGAGSPAEAGGEAEAGPAVVVPSLPAGLPAFLAPSAGELALIPEPDGTPESVVAAAAAEHPGNNGVQVLSERLVKGINTKSGSCLRDLSDLAHDLCIILRDPDHALAIADLLNVLPFDGNNDRWTSIERALALSSFICREAGLDERGAVYEKLLRAPESQETDPFKARVNAKVRQRKLNEPNLYDKEIFRSIDNSNHDAEREWRYLRLESLLFLRAHGGSETIGMAELQRRIANELEAVRA</sequence>
<comment type="caution">
    <text evidence="2">The sequence shown here is derived from an EMBL/GenBank/DDBJ whole genome shotgun (WGS) entry which is preliminary data.</text>
</comment>
<reference evidence="2" key="1">
    <citation type="submission" date="2021-03" db="EMBL/GenBank/DDBJ databases">
        <title>A new species, PO-11, isolated from a karst cave deposit.</title>
        <authorList>
            <person name="Zhaoxiaoyong W."/>
        </authorList>
    </citation>
    <scope>NUCLEOTIDE SEQUENCE</scope>
    <source>
        <strain evidence="2">PO-11</strain>
    </source>
</reference>
<protein>
    <submittedName>
        <fullName evidence="2">Uncharacterized protein</fullName>
    </submittedName>
</protein>
<dbReference type="AlphaFoldDB" id="A0A939KLC6"/>
<dbReference type="InterPro" id="IPR046553">
    <property type="entry name" value="DUF6707"/>
</dbReference>
<feature type="region of interest" description="Disordered" evidence="1">
    <location>
        <begin position="1"/>
        <end position="28"/>
    </location>
</feature>
<gene>
    <name evidence="2" type="ORF">J1902_17860</name>
</gene>
<dbReference type="EMBL" id="JAFNLL010000059">
    <property type="protein sequence ID" value="MBO1269804.1"/>
    <property type="molecule type" value="Genomic_DNA"/>
</dbReference>
<dbReference type="Proteomes" id="UP000664164">
    <property type="component" value="Unassembled WGS sequence"/>
</dbReference>
<dbReference type="Pfam" id="PF20453">
    <property type="entry name" value="DUF6707"/>
    <property type="match status" value="1"/>
</dbReference>
<name>A0A939KLC6_9MICC</name>
<proteinExistence type="predicted"/>
<evidence type="ECO:0000256" key="1">
    <source>
        <dbReference type="SAM" id="MobiDB-lite"/>
    </source>
</evidence>